<reference evidence="4" key="1">
    <citation type="submission" date="2020-04" db="EMBL/GenBank/DDBJ databases">
        <authorList>
            <person name="Alioto T."/>
            <person name="Alioto T."/>
            <person name="Gomez Garrido J."/>
        </authorList>
    </citation>
    <scope>NUCLEOTIDE SEQUENCE</scope>
    <source>
        <strain evidence="4">A484AB</strain>
    </source>
</reference>
<keyword evidence="5" id="KW-1185">Reference proteome</keyword>
<evidence type="ECO:0000259" key="3">
    <source>
        <dbReference type="Pfam" id="PF23283"/>
    </source>
</evidence>
<keyword evidence="2" id="KW-1015">Disulfide bond</keyword>
<sequence>MKSSWILPVVLAGFACSVGMKQRIPVVKGYDPGPCKKKTHGKEVLVKNRADEEKVVICVKDKGAYQWESTDGSQNTVGEFFNPGYDCADILNKRQDAEDGFYWITLKSSNPKKAWCDMTTDGGGFILVGKKNNTITWSVPSNDIPVEPHGDPHWSSTFGDAPILDFRVQMATKEDFKSTVAHWSFRLQSTRPLKKLLTTTNGCSKRFAGIGNIAYVKDLQTKRIVTTTFRCSRFGKAHHSSSPFGWPKMNSCLAKPCPWGFAYLVSGKTKHLIDHNGAFSYSTTGKISGMKYRATAFVGCDNQACCACYGPLGGTKDYCTKNCKAINGGTVTKNAFTWFWVRSSLPKRLWKNCMEYEVKRKDGKMIWYKLVGHSVVPVQGRCSKQTARLHDGVVVVPDSTAAKKVPAIDGLLEYREDKQQLFVRSNKTWNAVAQKNDILQEALALDSKLKDIKQIFSKQNQTMHLKLVDLEKKFINFTLEPRECSSYTLLDNKDRNIKYTGGSSDLCDRGISSGWYRFGGDAGTQLPTTCVPRTNSRNRKCHTAAVSWLNGAHPSAVDGKVARTVCFSWAGNCCRWKKDIGVINCGLFYIYKLGSTPVCSLRYCGIDV</sequence>
<dbReference type="PANTHER" id="PTHR36191:SF4">
    <property type="entry name" value="VWFD DOMAIN-CONTAINING PROTEIN"/>
    <property type="match status" value="1"/>
</dbReference>
<dbReference type="InterPro" id="IPR057774">
    <property type="entry name" value="D8C_UMOD/GP2/OIT3-like"/>
</dbReference>
<evidence type="ECO:0000256" key="2">
    <source>
        <dbReference type="ARBA" id="ARBA00023157"/>
    </source>
</evidence>
<dbReference type="PANTHER" id="PTHR36191">
    <property type="entry name" value="ENDO/EXONUCLEASE/PHOSPHATASE DOMAIN-CONTAINING PROTEIN-RELATED"/>
    <property type="match status" value="1"/>
</dbReference>
<organism evidence="4 5">
    <name type="scientific">Paramuricea clavata</name>
    <name type="common">Red gorgonian</name>
    <name type="synonym">Violescent sea-whip</name>
    <dbReference type="NCBI Taxonomy" id="317549"/>
    <lineage>
        <taxon>Eukaryota</taxon>
        <taxon>Metazoa</taxon>
        <taxon>Cnidaria</taxon>
        <taxon>Anthozoa</taxon>
        <taxon>Octocorallia</taxon>
        <taxon>Malacalcyonacea</taxon>
        <taxon>Plexauridae</taxon>
        <taxon>Paramuricea</taxon>
    </lineage>
</organism>
<accession>A0A7D9D6W4</accession>
<dbReference type="AlphaFoldDB" id="A0A7D9D6W4"/>
<name>A0A7D9D6W4_PARCT</name>
<evidence type="ECO:0000313" key="4">
    <source>
        <dbReference type="EMBL" id="CAB3978478.1"/>
    </source>
</evidence>
<evidence type="ECO:0000256" key="1">
    <source>
        <dbReference type="ARBA" id="ARBA00022729"/>
    </source>
</evidence>
<proteinExistence type="predicted"/>
<gene>
    <name evidence="4" type="ORF">PACLA_8A056703</name>
</gene>
<dbReference type="EMBL" id="CACRXK020000116">
    <property type="protein sequence ID" value="CAB3978478.1"/>
    <property type="molecule type" value="Genomic_DNA"/>
</dbReference>
<evidence type="ECO:0000313" key="5">
    <source>
        <dbReference type="Proteomes" id="UP001152795"/>
    </source>
</evidence>
<dbReference type="SUPFAM" id="SSF56496">
    <property type="entry name" value="Fibrinogen C-terminal domain-like"/>
    <property type="match status" value="1"/>
</dbReference>
<dbReference type="OrthoDB" id="25620at2759"/>
<dbReference type="PROSITE" id="PS51257">
    <property type="entry name" value="PROKAR_LIPOPROTEIN"/>
    <property type="match status" value="1"/>
</dbReference>
<keyword evidence="1" id="KW-0732">Signal</keyword>
<dbReference type="InterPro" id="IPR036056">
    <property type="entry name" value="Fibrinogen-like_C"/>
</dbReference>
<dbReference type="Proteomes" id="UP001152795">
    <property type="component" value="Unassembled WGS sequence"/>
</dbReference>
<feature type="domain" description="UMOD/GP2/OIT3-like D8C" evidence="3">
    <location>
        <begin position="523"/>
        <end position="604"/>
    </location>
</feature>
<dbReference type="NCBIfam" id="NF040941">
    <property type="entry name" value="GGGWT_bact"/>
    <property type="match status" value="1"/>
</dbReference>
<dbReference type="Pfam" id="PF23283">
    <property type="entry name" value="D8C_UMOD"/>
    <property type="match status" value="1"/>
</dbReference>
<protein>
    <recommendedName>
        <fullName evidence="3">UMOD/GP2/OIT3-like D8C domain-containing protein</fullName>
    </recommendedName>
</protein>
<dbReference type="Gene3D" id="3.90.215.10">
    <property type="entry name" value="Gamma Fibrinogen, chain A, domain 1"/>
    <property type="match status" value="1"/>
</dbReference>
<dbReference type="InterPro" id="IPR014716">
    <property type="entry name" value="Fibrinogen_a/b/g_C_1"/>
</dbReference>
<comment type="caution">
    <text evidence="4">The sequence shown here is derived from an EMBL/GenBank/DDBJ whole genome shotgun (WGS) entry which is preliminary data.</text>
</comment>